<sequence>MQDKWIDGDGYEMYVGRWSRRVGLGFLSWLNPPPGRNWLDLGCGTGALTSQILQTCDPKSVIGVEPSEGFVALARDTTDDPRARFLQGSGEEIPLEDGAVDYAVSGLVLNFISDKQSAMAEIIRCVADGGKVAAYVWDYAGHVQFMRYFWNAAVALDQHAREMDEGVRFPVCRPQALESLFSSSGLRNVSTTAIDIVTPFEDFEDYWRPFLSGVGPAPGYCVSLDDDRREALRTRLAQILPTDPDGRILLAARAWAVRGTR</sequence>
<dbReference type="EMBL" id="JAOWKY010000001">
    <property type="protein sequence ID" value="MCV2868705.1"/>
    <property type="molecule type" value="Genomic_DNA"/>
</dbReference>
<keyword evidence="3" id="KW-1185">Reference proteome</keyword>
<keyword evidence="2" id="KW-0808">Transferase</keyword>
<dbReference type="InterPro" id="IPR013216">
    <property type="entry name" value="Methyltransf_11"/>
</dbReference>
<dbReference type="GO" id="GO:0032259">
    <property type="term" value="P:methylation"/>
    <property type="evidence" value="ECO:0007669"/>
    <property type="project" value="UniProtKB-KW"/>
</dbReference>
<feature type="domain" description="Methyltransferase type 11" evidence="1">
    <location>
        <begin position="39"/>
        <end position="133"/>
    </location>
</feature>
<gene>
    <name evidence="2" type="ORF">OEW28_08695</name>
</gene>
<dbReference type="RefSeq" id="WP_263734301.1">
    <property type="nucleotide sequence ID" value="NZ_JAOWKY010000001.1"/>
</dbReference>
<protein>
    <submittedName>
        <fullName evidence="2">Methyltransferase domain-containing protein</fullName>
    </submittedName>
</protein>
<dbReference type="Proteomes" id="UP001652542">
    <property type="component" value="Unassembled WGS sequence"/>
</dbReference>
<dbReference type="GO" id="GO:0008168">
    <property type="term" value="F:methyltransferase activity"/>
    <property type="evidence" value="ECO:0007669"/>
    <property type="project" value="UniProtKB-KW"/>
</dbReference>
<keyword evidence="2" id="KW-0489">Methyltransferase</keyword>
<proteinExistence type="predicted"/>
<name>A0ABT2ZCC5_9RHOB</name>
<dbReference type="InterPro" id="IPR029063">
    <property type="entry name" value="SAM-dependent_MTases_sf"/>
</dbReference>
<dbReference type="PANTHER" id="PTHR43861:SF1">
    <property type="entry name" value="TRANS-ACONITATE 2-METHYLTRANSFERASE"/>
    <property type="match status" value="1"/>
</dbReference>
<accession>A0ABT2ZCC5</accession>
<evidence type="ECO:0000259" key="1">
    <source>
        <dbReference type="Pfam" id="PF08241"/>
    </source>
</evidence>
<dbReference type="CDD" id="cd02440">
    <property type="entry name" value="AdoMet_MTases"/>
    <property type="match status" value="1"/>
</dbReference>
<reference evidence="2 3" key="1">
    <citation type="submission" date="2022-10" db="EMBL/GenBank/DDBJ databases">
        <title>Defluviimonas sp. nov., isolated from ocean surface water.</title>
        <authorList>
            <person name="He W."/>
            <person name="Wang L."/>
            <person name="Zhang D.-F."/>
        </authorList>
    </citation>
    <scope>NUCLEOTIDE SEQUENCE [LARGE SCALE GENOMIC DNA]</scope>
    <source>
        <strain evidence="2 3">WL0002</strain>
    </source>
</reference>
<dbReference type="PANTHER" id="PTHR43861">
    <property type="entry name" value="TRANS-ACONITATE 2-METHYLTRANSFERASE-RELATED"/>
    <property type="match status" value="1"/>
</dbReference>
<comment type="caution">
    <text evidence="2">The sequence shown here is derived from an EMBL/GenBank/DDBJ whole genome shotgun (WGS) entry which is preliminary data.</text>
</comment>
<evidence type="ECO:0000313" key="2">
    <source>
        <dbReference type="EMBL" id="MCV2868705.1"/>
    </source>
</evidence>
<organism evidence="2 3">
    <name type="scientific">Albidovulum marisflavi</name>
    <dbReference type="NCBI Taxonomy" id="2984159"/>
    <lineage>
        <taxon>Bacteria</taxon>
        <taxon>Pseudomonadati</taxon>
        <taxon>Pseudomonadota</taxon>
        <taxon>Alphaproteobacteria</taxon>
        <taxon>Rhodobacterales</taxon>
        <taxon>Paracoccaceae</taxon>
        <taxon>Albidovulum</taxon>
    </lineage>
</organism>
<dbReference type="Pfam" id="PF08241">
    <property type="entry name" value="Methyltransf_11"/>
    <property type="match status" value="1"/>
</dbReference>
<dbReference type="SUPFAM" id="SSF53335">
    <property type="entry name" value="S-adenosyl-L-methionine-dependent methyltransferases"/>
    <property type="match status" value="1"/>
</dbReference>
<evidence type="ECO:0000313" key="3">
    <source>
        <dbReference type="Proteomes" id="UP001652542"/>
    </source>
</evidence>
<dbReference type="Gene3D" id="3.40.50.150">
    <property type="entry name" value="Vaccinia Virus protein VP39"/>
    <property type="match status" value="1"/>
</dbReference>